<evidence type="ECO:0000259" key="8">
    <source>
        <dbReference type="PROSITE" id="PS50214"/>
    </source>
</evidence>
<evidence type="ECO:0000313" key="11">
    <source>
        <dbReference type="Proteomes" id="UP000237631"/>
    </source>
</evidence>
<keyword evidence="7" id="KW-0732">Signal</keyword>
<dbReference type="STRING" id="357750.A0A2S6C2D9"/>
<dbReference type="SMART" id="SM00608">
    <property type="entry name" value="ACR"/>
    <property type="match status" value="1"/>
</dbReference>
<feature type="compositionally biased region" description="Pro residues" evidence="5">
    <location>
        <begin position="815"/>
        <end position="833"/>
    </location>
</feature>
<feature type="compositionally biased region" description="Low complexity" evidence="5">
    <location>
        <begin position="769"/>
        <end position="780"/>
    </location>
</feature>
<feature type="compositionally biased region" description="Polar residues" evidence="5">
    <location>
        <begin position="786"/>
        <end position="809"/>
    </location>
</feature>
<evidence type="ECO:0000256" key="2">
    <source>
        <dbReference type="ARBA" id="ARBA00056552"/>
    </source>
</evidence>
<dbReference type="SUPFAM" id="SSF57552">
    <property type="entry name" value="Blood coagulation inhibitor (disintegrin)"/>
    <property type="match status" value="1"/>
</dbReference>
<evidence type="ECO:0000256" key="4">
    <source>
        <dbReference type="PROSITE-ProRule" id="PRU00276"/>
    </source>
</evidence>
<feature type="binding site" evidence="4">
    <location>
        <position position="448"/>
    </location>
    <ligand>
        <name>Zn(2+)</name>
        <dbReference type="ChEBI" id="CHEBI:29105"/>
        <note>catalytic</note>
    </ligand>
</feature>
<feature type="chain" id="PRO_5015676907" description="Disintegrin and metalloproteinase domain-containing protein B" evidence="7">
    <location>
        <begin position="23"/>
        <end position="844"/>
    </location>
</feature>
<dbReference type="InterPro" id="IPR001590">
    <property type="entry name" value="Peptidase_M12B"/>
</dbReference>
<evidence type="ECO:0000256" key="5">
    <source>
        <dbReference type="SAM" id="MobiDB-lite"/>
    </source>
</evidence>
<keyword evidence="6" id="KW-0472">Membrane</keyword>
<evidence type="ECO:0000256" key="6">
    <source>
        <dbReference type="SAM" id="Phobius"/>
    </source>
</evidence>
<dbReference type="InterPro" id="IPR024079">
    <property type="entry name" value="MetalloPept_cat_dom_sf"/>
</dbReference>
<evidence type="ECO:0000259" key="9">
    <source>
        <dbReference type="PROSITE" id="PS50215"/>
    </source>
</evidence>
<keyword evidence="4" id="KW-0479">Metal-binding</keyword>
<reference evidence="11" key="1">
    <citation type="journal article" date="2017" name="bioRxiv">
        <title>Conservation of a gene cluster reveals novel cercosporin biosynthetic mechanisms and extends production to the genus Colletotrichum.</title>
        <authorList>
            <person name="de Jonge R."/>
            <person name="Ebert M.K."/>
            <person name="Huitt-Roehl C.R."/>
            <person name="Pal P."/>
            <person name="Suttle J.C."/>
            <person name="Spanner R.E."/>
            <person name="Neubauer J.D."/>
            <person name="Jurick W.M.II."/>
            <person name="Stott K.A."/>
            <person name="Secor G.A."/>
            <person name="Thomma B.P.H.J."/>
            <person name="Van de Peer Y."/>
            <person name="Townsend C.A."/>
            <person name="Bolton M.D."/>
        </authorList>
    </citation>
    <scope>NUCLEOTIDE SEQUENCE [LARGE SCALE GENOMIC DNA]</scope>
    <source>
        <strain evidence="11">CBS538.71</strain>
    </source>
</reference>
<keyword evidence="4" id="KW-0862">Zinc</keyword>
<dbReference type="CDD" id="cd04271">
    <property type="entry name" value="ZnMc_ADAM_fungal"/>
    <property type="match status" value="1"/>
</dbReference>
<dbReference type="OrthoDB" id="5951731at2759"/>
<dbReference type="InterPro" id="IPR034028">
    <property type="entry name" value="ZnMc_ADAM_fungal"/>
</dbReference>
<dbReference type="InterPro" id="IPR006586">
    <property type="entry name" value="ADAM_Cys-rich"/>
</dbReference>
<feature type="transmembrane region" description="Helical" evidence="6">
    <location>
        <begin position="721"/>
        <end position="743"/>
    </location>
</feature>
<comment type="caution">
    <text evidence="4">Lacks conserved residue(s) required for the propagation of feature annotation.</text>
</comment>
<feature type="region of interest" description="Disordered" evidence="5">
    <location>
        <begin position="752"/>
        <end position="844"/>
    </location>
</feature>
<keyword evidence="6" id="KW-1133">Transmembrane helix</keyword>
<dbReference type="Pfam" id="PF13688">
    <property type="entry name" value="Reprolysin_5"/>
    <property type="match status" value="1"/>
</dbReference>
<dbReference type="GO" id="GO:0006508">
    <property type="term" value="P:proteolysis"/>
    <property type="evidence" value="ECO:0007669"/>
    <property type="project" value="InterPro"/>
</dbReference>
<dbReference type="GO" id="GO:0004222">
    <property type="term" value="F:metalloendopeptidase activity"/>
    <property type="evidence" value="ECO:0007669"/>
    <property type="project" value="InterPro"/>
</dbReference>
<dbReference type="PANTHER" id="PTHR11905">
    <property type="entry name" value="ADAM A DISINTEGRIN AND METALLOPROTEASE DOMAIN"/>
    <property type="match status" value="1"/>
</dbReference>
<accession>A0A2S6C2D9</accession>
<feature type="binding site" evidence="4">
    <location>
        <position position="454"/>
    </location>
    <ligand>
        <name>Zn(2+)</name>
        <dbReference type="ChEBI" id="CHEBI:29105"/>
        <note>catalytic</note>
    </ligand>
</feature>
<organism evidence="10 11">
    <name type="scientific">Cercospora berteroae</name>
    <dbReference type="NCBI Taxonomy" id="357750"/>
    <lineage>
        <taxon>Eukaryota</taxon>
        <taxon>Fungi</taxon>
        <taxon>Dikarya</taxon>
        <taxon>Ascomycota</taxon>
        <taxon>Pezizomycotina</taxon>
        <taxon>Dothideomycetes</taxon>
        <taxon>Dothideomycetidae</taxon>
        <taxon>Mycosphaerellales</taxon>
        <taxon>Mycosphaerellaceae</taxon>
        <taxon>Cercospora</taxon>
    </lineage>
</organism>
<feature type="domain" description="Peptidase M12B" evidence="9">
    <location>
        <begin position="279"/>
        <end position="507"/>
    </location>
</feature>
<feature type="domain" description="Disintegrin" evidence="8">
    <location>
        <begin position="532"/>
        <end position="621"/>
    </location>
</feature>
<dbReference type="Pfam" id="PF00200">
    <property type="entry name" value="Disintegrin"/>
    <property type="match status" value="1"/>
</dbReference>
<keyword evidence="1" id="KW-1015">Disulfide bond</keyword>
<feature type="compositionally biased region" description="Polar residues" evidence="5">
    <location>
        <begin position="834"/>
        <end position="844"/>
    </location>
</feature>
<dbReference type="Gene3D" id="4.10.70.10">
    <property type="entry name" value="Disintegrin domain"/>
    <property type="match status" value="1"/>
</dbReference>
<dbReference type="GO" id="GO:0046872">
    <property type="term" value="F:metal ion binding"/>
    <property type="evidence" value="ECO:0007669"/>
    <property type="project" value="UniProtKB-KW"/>
</dbReference>
<dbReference type="SMART" id="SM00050">
    <property type="entry name" value="DISIN"/>
    <property type="match status" value="1"/>
</dbReference>
<dbReference type="EMBL" id="PNEN01000574">
    <property type="protein sequence ID" value="PPJ53902.1"/>
    <property type="molecule type" value="Genomic_DNA"/>
</dbReference>
<evidence type="ECO:0000256" key="1">
    <source>
        <dbReference type="ARBA" id="ARBA00023157"/>
    </source>
</evidence>
<dbReference type="FunFam" id="4.10.70.10:FF:000003">
    <property type="entry name" value="Disintegrin and metalloproteinase domain-containing protein 17"/>
    <property type="match status" value="1"/>
</dbReference>
<sequence length="844" mass="90580">MRCQLPFSLLAYAASTLLSASASSTTRNPIGAISTIQNATIHTPNHRVTALHEFDLTFAVRDELHVRFHLEPNHDILPEGATISYVDEDGTIFRHEIVDRLAHKVYRGTAWIQKLGNEVDEWRHVGWARASIMKDGREPIFQGAFSIERDAHHVQTSRNYMRTRHLDDPVIEAGDEHSMVMWRDSDILRDFQALGHQELKRDAVPEPICQADTLGFNTRDDHPVFMAMKSKRSESRYGRMDFAHLFGKRQDLDGMTGGNSAGGNLIASLGSTAGCPTTRKVALMGVATDCTYTSDFEDEQAARENVIDQVNRASAIYENTFNISLGLQNLTVFPANCPGTPVAASEFNQQCSDSVDVSNRLNMFSRWRGTQTDSNAFWTLLSSCGTGSAVGLAWLGQACVGTTITTNGSVTGDGQSNGGGQESVTGANVVIRTNGASEWQIIAHEVGHTFGAVHDCTSSSCQNAEFVRSQQCCPLDANNCPAGGRYIMNPQTSDGVTEFSPCSVGNICSALLRNSVNGECLTDNRGVTTISGQQCGNGIVEPGEDCDCGGEEGCRDDPCCNPTTCEFTSGSVCDDSNEDCCRNCQFASAGTVCRSSTGQCDPEETCSGSSATCPEDQTQEDGTSCGDGLECASGQCTSRNQQCRTVMGSYTQNNDTYACDSQGCLIRCASPEFGRNVCYSLQQNFIPGTPCGGGGRCAQAGQCRGATTGGQIKSWIEDNKAIVIGVASAVGGLILFAVLGCLYRCCKRGGRRRKAPVAPRPPPGGWQGWNGPNNNNNNRGGPPPMQHSNSFYAPSSHPSQGWATSNQNAGGWDAPPVPPPPSYHQAGSPPPPMQNQRSNSVRYA</sequence>
<dbReference type="InterPro" id="IPR036436">
    <property type="entry name" value="Disintegrin_dom_sf"/>
</dbReference>
<keyword evidence="6" id="KW-0812">Transmembrane</keyword>
<dbReference type="Gene3D" id="3.40.390.10">
    <property type="entry name" value="Collagenase (Catalytic Domain)"/>
    <property type="match status" value="1"/>
</dbReference>
<evidence type="ECO:0000313" key="10">
    <source>
        <dbReference type="EMBL" id="PPJ53902.1"/>
    </source>
</evidence>
<evidence type="ECO:0000256" key="3">
    <source>
        <dbReference type="ARBA" id="ARBA00074021"/>
    </source>
</evidence>
<dbReference type="Proteomes" id="UP000237631">
    <property type="component" value="Unassembled WGS sequence"/>
</dbReference>
<feature type="signal peptide" evidence="7">
    <location>
        <begin position="1"/>
        <end position="22"/>
    </location>
</feature>
<name>A0A2S6C2D9_9PEZI</name>
<comment type="function">
    <text evidence="2">Probable zinc protease.</text>
</comment>
<dbReference type="InterPro" id="IPR001762">
    <property type="entry name" value="Disintegrin_dom"/>
</dbReference>
<gene>
    <name evidence="10" type="ORF">CBER1_04595</name>
</gene>
<protein>
    <recommendedName>
        <fullName evidence="3">Disintegrin and metalloproteinase domain-containing protein B</fullName>
    </recommendedName>
</protein>
<dbReference type="PANTHER" id="PTHR11905:SF159">
    <property type="entry name" value="ADAM METALLOPROTEASE"/>
    <property type="match status" value="1"/>
</dbReference>
<evidence type="ECO:0000256" key="7">
    <source>
        <dbReference type="SAM" id="SignalP"/>
    </source>
</evidence>
<dbReference type="AlphaFoldDB" id="A0A2S6C2D9"/>
<dbReference type="PROSITE" id="PS50215">
    <property type="entry name" value="ADAM_MEPRO"/>
    <property type="match status" value="1"/>
</dbReference>
<keyword evidence="11" id="KW-1185">Reference proteome</keyword>
<feature type="binding site" evidence="4">
    <location>
        <position position="444"/>
    </location>
    <ligand>
        <name>Zn(2+)</name>
        <dbReference type="ChEBI" id="CHEBI:29105"/>
        <note>catalytic</note>
    </ligand>
</feature>
<feature type="active site" evidence="4">
    <location>
        <position position="445"/>
    </location>
</feature>
<comment type="caution">
    <text evidence="10">The sequence shown here is derived from an EMBL/GenBank/DDBJ whole genome shotgun (WGS) entry which is preliminary data.</text>
</comment>
<proteinExistence type="predicted"/>
<dbReference type="PROSITE" id="PS50214">
    <property type="entry name" value="DISINTEGRIN_2"/>
    <property type="match status" value="1"/>
</dbReference>
<dbReference type="SUPFAM" id="SSF55486">
    <property type="entry name" value="Metalloproteases ('zincins'), catalytic domain"/>
    <property type="match status" value="1"/>
</dbReference>